<gene>
    <name evidence="1" type="ORF">A3F08_03160</name>
</gene>
<dbReference type="Proteomes" id="UP000176451">
    <property type="component" value="Unassembled WGS sequence"/>
</dbReference>
<reference evidence="1 2" key="1">
    <citation type="journal article" date="2016" name="Nat. Commun.">
        <title>Thousands of microbial genomes shed light on interconnected biogeochemical processes in an aquifer system.</title>
        <authorList>
            <person name="Anantharaman K."/>
            <person name="Brown C.T."/>
            <person name="Hug L.A."/>
            <person name="Sharon I."/>
            <person name="Castelle C.J."/>
            <person name="Probst A.J."/>
            <person name="Thomas B.C."/>
            <person name="Singh A."/>
            <person name="Wilkins M.J."/>
            <person name="Karaoz U."/>
            <person name="Brodie E.L."/>
            <person name="Williams K.H."/>
            <person name="Hubbard S.S."/>
            <person name="Banfield J.F."/>
        </authorList>
    </citation>
    <scope>NUCLEOTIDE SEQUENCE [LARGE SCALE GENOMIC DNA]</scope>
</reference>
<proteinExistence type="predicted"/>
<comment type="caution">
    <text evidence="1">The sequence shown here is derived from an EMBL/GenBank/DDBJ whole genome shotgun (WGS) entry which is preliminary data.</text>
</comment>
<accession>A0A1F5EFQ7</accession>
<name>A0A1F5EFQ7_9BACT</name>
<evidence type="ECO:0000313" key="2">
    <source>
        <dbReference type="Proteomes" id="UP000176451"/>
    </source>
</evidence>
<organism evidence="1 2">
    <name type="scientific">Candidatus Berkelbacteria bacterium RIFCSPHIGHO2_12_FULL_36_9</name>
    <dbReference type="NCBI Taxonomy" id="1797469"/>
    <lineage>
        <taxon>Bacteria</taxon>
        <taxon>Candidatus Berkelbacteria</taxon>
    </lineage>
</organism>
<evidence type="ECO:0000313" key="1">
    <source>
        <dbReference type="EMBL" id="OGD66211.1"/>
    </source>
</evidence>
<sequence>MFKESNIEMDNEPKPSSEKLISELEKLWPEVNIKMPELSRTFDLESLKQMEGFSEEEKVEHIEHIKKEILNSLPEDLGKEISQQQSYDRKNFRNAIIGLLSIFQVLSASPALAESPYPTPRIERKDKGFNSLQEFKIGNQAYRFGIAIDPHGEFGGYKKFAVIGPDGKDVFPEGESTWAHELDGFYIGNLLSEKGQKIPEIITWHRISDAKEEQIRGNFYKWSKKQKRFVIYHSNLTNKKYSTGQEKEIREGLLAETKFTRSYKTLREFLDACRNNDWGKIKKMLVRSGYSNIDAKVERSTESNLRFLQEWTPQIYEARTEGQDNFLAYFIQLPNGTFLRIYSSNNQITVIDEQIK</sequence>
<dbReference type="AlphaFoldDB" id="A0A1F5EFQ7"/>
<protein>
    <submittedName>
        <fullName evidence="1">Uncharacterized protein</fullName>
    </submittedName>
</protein>
<dbReference type="EMBL" id="MEZV01000042">
    <property type="protein sequence ID" value="OGD66211.1"/>
    <property type="molecule type" value="Genomic_DNA"/>
</dbReference>